<dbReference type="OrthoDB" id="6252511at2759"/>
<evidence type="ECO:0000313" key="5">
    <source>
        <dbReference type="WBParaSite" id="SSLN_0000817101-mRNA-1"/>
    </source>
</evidence>
<sequence length="403" mass="46036">MSYLPSGSRFILLLFACVPTRPQFAKLHMLASINEEPYANLHRGYPMDALGRLFFSFSISEIKAGSWHEPYECGLNKDSWKWGSEACRRAYMSAVGTYIKYQDVPVDIYRRDENDAFSRYDRLQLRRTHVRLPLYNSEDLKGTPSSYWYKKNAFRLPGILSGQRVRGILEIMHKCGERIGRRNYPGGFLEIGCGFGEFLEIMYREGKTSMEHVIAPDSSLEALSAMFWFYFCKVAWPEAVKWNGSRALMYTHPVCPNPCAYLTNPCTRIDNVIRLSPSIVMDPDAAERKIYIESLKICQPTETGVYDHNYRCVCQNGYEWSSVTMRCLLIDGCKDPKTGQPMCSRKGTQRCISMSANLAREDLDVPTVALSLPYACICYPGYMGYRCESPRDACIEAGHIEFG</sequence>
<reference evidence="3 4" key="2">
    <citation type="submission" date="2018-11" db="EMBL/GenBank/DDBJ databases">
        <authorList>
            <consortium name="Pathogen Informatics"/>
        </authorList>
    </citation>
    <scope>NUCLEOTIDE SEQUENCE [LARGE SCALE GENOMIC DNA]</scope>
    <source>
        <strain evidence="3 4">NST_G2</strain>
    </source>
</reference>
<accession>A0A183SUH4</accession>
<dbReference type="STRING" id="70667.A0A183SUH4"/>
<evidence type="ECO:0000259" key="2">
    <source>
        <dbReference type="PROSITE" id="PS01186"/>
    </source>
</evidence>
<dbReference type="WBParaSite" id="SSLN_0000817101-mRNA-1">
    <property type="protein sequence ID" value="SSLN_0000817101-mRNA-1"/>
    <property type="gene ID" value="SSLN_0000817101"/>
</dbReference>
<dbReference type="PROSITE" id="PS00022">
    <property type="entry name" value="EGF_1"/>
    <property type="match status" value="1"/>
</dbReference>
<gene>
    <name evidence="3" type="ORF">SSLN_LOCUS7872</name>
</gene>
<evidence type="ECO:0000259" key="1">
    <source>
        <dbReference type="PROSITE" id="PS00022"/>
    </source>
</evidence>
<name>A0A183SUH4_SCHSO</name>
<protein>
    <submittedName>
        <fullName evidence="5">EGF-like domain-containing protein</fullName>
    </submittedName>
</protein>
<evidence type="ECO:0000313" key="3">
    <source>
        <dbReference type="EMBL" id="VDL94257.1"/>
    </source>
</evidence>
<dbReference type="InterPro" id="IPR000742">
    <property type="entry name" value="EGF"/>
</dbReference>
<dbReference type="Proteomes" id="UP000275846">
    <property type="component" value="Unassembled WGS sequence"/>
</dbReference>
<dbReference type="AlphaFoldDB" id="A0A183SUH4"/>
<feature type="domain" description="EGF-like" evidence="1 2">
    <location>
        <begin position="376"/>
        <end position="387"/>
    </location>
</feature>
<dbReference type="EMBL" id="UYSU01034353">
    <property type="protein sequence ID" value="VDL94257.1"/>
    <property type="molecule type" value="Genomic_DNA"/>
</dbReference>
<keyword evidence="4" id="KW-1185">Reference proteome</keyword>
<organism evidence="5">
    <name type="scientific">Schistocephalus solidus</name>
    <name type="common">Tapeworm</name>
    <dbReference type="NCBI Taxonomy" id="70667"/>
    <lineage>
        <taxon>Eukaryota</taxon>
        <taxon>Metazoa</taxon>
        <taxon>Spiralia</taxon>
        <taxon>Lophotrochozoa</taxon>
        <taxon>Platyhelminthes</taxon>
        <taxon>Cestoda</taxon>
        <taxon>Eucestoda</taxon>
        <taxon>Diphyllobothriidea</taxon>
        <taxon>Diphyllobothriidae</taxon>
        <taxon>Schistocephalus</taxon>
    </lineage>
</organism>
<proteinExistence type="predicted"/>
<dbReference type="PROSITE" id="PS01186">
    <property type="entry name" value="EGF_2"/>
    <property type="match status" value="1"/>
</dbReference>
<evidence type="ECO:0000313" key="4">
    <source>
        <dbReference type="Proteomes" id="UP000275846"/>
    </source>
</evidence>
<reference evidence="5" key="1">
    <citation type="submission" date="2016-06" db="UniProtKB">
        <authorList>
            <consortium name="WormBaseParasite"/>
        </authorList>
    </citation>
    <scope>IDENTIFICATION</scope>
</reference>